<dbReference type="Proteomes" id="UP000737018">
    <property type="component" value="Unassembled WGS sequence"/>
</dbReference>
<gene>
    <name evidence="1" type="ORF">CMV_012323</name>
</gene>
<protein>
    <submittedName>
        <fullName evidence="1">Uncharacterized protein</fullName>
    </submittedName>
</protein>
<evidence type="ECO:0000313" key="1">
    <source>
        <dbReference type="EMBL" id="KAF3963268.1"/>
    </source>
</evidence>
<organism evidence="1 2">
    <name type="scientific">Castanea mollissima</name>
    <name type="common">Chinese chestnut</name>
    <dbReference type="NCBI Taxonomy" id="60419"/>
    <lineage>
        <taxon>Eukaryota</taxon>
        <taxon>Viridiplantae</taxon>
        <taxon>Streptophyta</taxon>
        <taxon>Embryophyta</taxon>
        <taxon>Tracheophyta</taxon>
        <taxon>Spermatophyta</taxon>
        <taxon>Magnoliopsida</taxon>
        <taxon>eudicotyledons</taxon>
        <taxon>Gunneridae</taxon>
        <taxon>Pentapetalae</taxon>
        <taxon>rosids</taxon>
        <taxon>fabids</taxon>
        <taxon>Fagales</taxon>
        <taxon>Fagaceae</taxon>
        <taxon>Castanea</taxon>
    </lineage>
</organism>
<sequence>MFAYSLIGFNYKLQRLLGFRLLCALVGLLKTFCFQRANAWLIRLGAVSASNCLLRWMRNLDDCWIVERQGKRKLPLSWCI</sequence>
<evidence type="ECO:0000313" key="2">
    <source>
        <dbReference type="Proteomes" id="UP000737018"/>
    </source>
</evidence>
<keyword evidence="2" id="KW-1185">Reference proteome</keyword>
<name>A0A8J4VJ66_9ROSI</name>
<comment type="caution">
    <text evidence="1">The sequence shown here is derived from an EMBL/GenBank/DDBJ whole genome shotgun (WGS) entry which is preliminary data.</text>
</comment>
<dbReference type="EMBL" id="JRKL02001568">
    <property type="protein sequence ID" value="KAF3963268.1"/>
    <property type="molecule type" value="Genomic_DNA"/>
</dbReference>
<proteinExistence type="predicted"/>
<accession>A0A8J4VJ66</accession>
<dbReference type="AlphaFoldDB" id="A0A8J4VJ66"/>
<reference evidence="1" key="1">
    <citation type="submission" date="2020-03" db="EMBL/GenBank/DDBJ databases">
        <title>Castanea mollissima Vanexum genome sequencing.</title>
        <authorList>
            <person name="Staton M."/>
        </authorList>
    </citation>
    <scope>NUCLEOTIDE SEQUENCE</scope>
    <source>
        <tissue evidence="1">Leaf</tissue>
    </source>
</reference>